<evidence type="ECO:0000313" key="2">
    <source>
        <dbReference type="EMBL" id="PWN07625.1"/>
    </source>
</evidence>
<dbReference type="InterPro" id="IPR006626">
    <property type="entry name" value="PbH1"/>
</dbReference>
<dbReference type="CDD" id="cd14256">
    <property type="entry name" value="Dockerin_I"/>
    <property type="match status" value="1"/>
</dbReference>
<dbReference type="InterPro" id="IPR036439">
    <property type="entry name" value="Dockerin_dom_sf"/>
</dbReference>
<dbReference type="NCBIfam" id="TIGR04183">
    <property type="entry name" value="Por_Secre_tail"/>
    <property type="match status" value="1"/>
</dbReference>
<sequence>MSESRSENSVPLFLKKINLNLIECLQLKRFRKILLLFGFLLVWSAQSFAQLTVSTDIAANTTWTTADSPVTVQNTISVAEGATLTIDPGVTVQFDSGASLLVDGALVADGMEGNIILFTSSSLTPAPGDWGSIEFRNTNPVGSVMDYVTVEYGAGSSRTGMIFYTTGAFSVNISNAIIRNSAVHGINLRASNPIISGSDISNNAEFGVFTDLSLGYSVQNSNITNNGVGGIRVPLNSNATINENNIEANPVGILIDNGGSPEITSNQIINNDVGIQVIEVGATAPVITDNTISGNTTFGAENLGSNTLDARLNFWGSSLGPTVDSNPSGTGDAITDNILYAPWRYGATDLPVTEVSADITANTTWSAGNVYHVLNNITVSATLTIEAGTIVKFASGVTMTVSGNLLSNGTASNLVIFTSERDDAAGGDSNGDGDATLPAPDDWVIIDIESTSGSSLSYTNIRYGGSASNNGVLFLNAATVLSNIVVSQNAGNGIYATVDQTLSWTQIGSVDNTGNGVYLLDVAADFKGGNLSLNDGNGLYSRSATVEKIISLDFVTIDGNNSNGLWIDGTTSRFGTRISIVQNSTITNNGQNGLLIENAVSKETIAAQNYFNNTIEGNGGHGINLSHSQPVEQIVFEDNTILNNGQSGILSSRATFINNTFEGNRFGIGAWKNLGHVYTDGSGVDSNTFTNNTYPNAVALYGTELDGLLSDVVPQSFPNPTYILAGISSPAVGSSGVLNISAGVTVKALNSLSNRSFLVQGEMNAEGSPVSPIVFTSLRDNTYGGEVNNANDTADPARGNWGGIEFNGGSTLNSVLTEVYIRYAGTGIRFGSFGGSPPAYEYVNTFQNIWVDNSSRDGIQARESALIFDGLRATNNGNSGVEISDGNGNNGFVARVTIRNSEITGNGGTNTFFAGLLAQSSGDGAAFPEISNSTISGNSIGVRMNNPSIPVSLIGNVIETSTSHGVLIESANVAEDVLFAGNQFLNNAESGVVSSRARFIDNTFDGNRFGVGAWKRLGHIYTDGVGVDGNVFTNNTYNNAVAIYANDLDGLLSTVVPQAFTNPTYILASISSPAVGSGGVLNISGGVTIKALNSLSNRSFLVQGELNAEGSPISPIVFTSLRDNAYGGAVNQASDTADPAPGNWGGISFNGGNTVNSVLTEVYVRYASTGIQFGSFGGSPPAYDYVNTFQNVRVENAQRDGIQARESALIFDGLRATNNGNSGVEISDGNSNNGFVARVTIRNSEITGNGGTNTFYAGLLAQSSGDGASFPEISNSTISGNSIGVNIERSSIPVTIQFNTIENNVSHGILARLSGIATEETLTISGNSFNGHSNGTGAIVSRAIITDNVFENNEFPIGLLGELSVESGPNIDGTTYSGNTIGTHTYQDAIALYTQSNLSLNGKLGFNWPESYTNPVYIPINRTTYINSGNRVEVAPGTVFKLGHTSTNDYMYIQGELNAAGLEENKIVFTSVRDDTFGGDTNKDSNTTLPGRNNWDHLWFRDDGSSASLLQNVIVRYGDRNLYFDNSDAIFESGFSSNSVYGVFTNDTAIPTIRNSDIHSNRYGIYVSGNSGDPVLQLNNIYDNDDAGLYVFRDVTATDNYWGDATGPFVDQGPDLNLDGLGNRILISGSNEVTYRPFLTDRTGVLLGDVSENGDISAFDASLILQYLVDLITLESTQLAAADVSGNGTITSQDASFILQFVVDIITGFPGAGKLPAFEPEEVYEVSTEITDAYYDIVISSKGKLNLLGGLLKLNYPADEIASVEMISSPELADWTDLRNEGEGKLAWALAGVSPIENRVDAYHIRFHLKDGVTPDASQFEITSLVMNEMDLTSHAEEGFSEEIEAAQIPEIFSLDQNFPNPFNPVTSIRYKLPVSGEVSVRVFNSIGQQVAVLVNNQVQNAGSYQLEWNALDVASGVYFYRIDVSGANGKAFSDVKRMTLIK</sequence>
<dbReference type="GO" id="GO:0004553">
    <property type="term" value="F:hydrolase activity, hydrolyzing O-glycosyl compounds"/>
    <property type="evidence" value="ECO:0007669"/>
    <property type="project" value="InterPro"/>
</dbReference>
<proteinExistence type="predicted"/>
<dbReference type="Gene3D" id="2.160.20.10">
    <property type="entry name" value="Single-stranded right-handed beta-helix, Pectin lyase-like"/>
    <property type="match status" value="5"/>
</dbReference>
<organism evidence="2 3">
    <name type="scientific">Rhodohalobacter mucosus</name>
    <dbReference type="NCBI Taxonomy" id="2079485"/>
    <lineage>
        <taxon>Bacteria</taxon>
        <taxon>Pseudomonadati</taxon>
        <taxon>Balneolota</taxon>
        <taxon>Balneolia</taxon>
        <taxon>Balneolales</taxon>
        <taxon>Balneolaceae</taxon>
        <taxon>Rhodohalobacter</taxon>
    </lineage>
</organism>
<name>A0A316TWK6_9BACT</name>
<dbReference type="InterPro" id="IPR039448">
    <property type="entry name" value="Beta_helix"/>
</dbReference>
<dbReference type="Proteomes" id="UP000245533">
    <property type="component" value="Unassembled WGS sequence"/>
</dbReference>
<dbReference type="InterPro" id="IPR026444">
    <property type="entry name" value="Secre_tail"/>
</dbReference>
<evidence type="ECO:0000313" key="3">
    <source>
        <dbReference type="Proteomes" id="UP000245533"/>
    </source>
</evidence>
<dbReference type="Pfam" id="PF00404">
    <property type="entry name" value="Dockerin_1"/>
    <property type="match status" value="1"/>
</dbReference>
<feature type="domain" description="Dockerin" evidence="1">
    <location>
        <begin position="1643"/>
        <end position="1711"/>
    </location>
</feature>
<dbReference type="Gene3D" id="2.60.40.4070">
    <property type="match status" value="1"/>
</dbReference>
<dbReference type="PROSITE" id="PS51766">
    <property type="entry name" value="DOCKERIN"/>
    <property type="match status" value="1"/>
</dbReference>
<accession>A0A316TWK6</accession>
<evidence type="ECO:0000259" key="1">
    <source>
        <dbReference type="PROSITE" id="PS51766"/>
    </source>
</evidence>
<dbReference type="GO" id="GO:0000272">
    <property type="term" value="P:polysaccharide catabolic process"/>
    <property type="evidence" value="ECO:0007669"/>
    <property type="project" value="InterPro"/>
</dbReference>
<dbReference type="InterPro" id="IPR012334">
    <property type="entry name" value="Pectin_lyas_fold"/>
</dbReference>
<dbReference type="PANTHER" id="PTHR41339">
    <property type="entry name" value="LIPL48"/>
    <property type="match status" value="1"/>
</dbReference>
<dbReference type="SMART" id="SM00710">
    <property type="entry name" value="PbH1"/>
    <property type="match status" value="30"/>
</dbReference>
<dbReference type="Pfam" id="PF13229">
    <property type="entry name" value="Beta_helix"/>
    <property type="match status" value="5"/>
</dbReference>
<dbReference type="EMBL" id="QGGB01000003">
    <property type="protein sequence ID" value="PWN07625.1"/>
    <property type="molecule type" value="Genomic_DNA"/>
</dbReference>
<protein>
    <recommendedName>
        <fullName evidence="1">Dockerin domain-containing protein</fullName>
    </recommendedName>
</protein>
<keyword evidence="3" id="KW-1185">Reference proteome</keyword>
<dbReference type="Gene3D" id="1.10.1330.10">
    <property type="entry name" value="Dockerin domain"/>
    <property type="match status" value="1"/>
</dbReference>
<gene>
    <name evidence="2" type="ORF">DDZ15_05050</name>
</gene>
<dbReference type="SUPFAM" id="SSF63446">
    <property type="entry name" value="Type I dockerin domain"/>
    <property type="match status" value="1"/>
</dbReference>
<dbReference type="InterPro" id="IPR011050">
    <property type="entry name" value="Pectin_lyase_fold/virulence"/>
</dbReference>
<reference evidence="2 3" key="1">
    <citation type="submission" date="2018-05" db="EMBL/GenBank/DDBJ databases">
        <title>Rhodohalobacter halophilus gen. nov., sp. nov., a moderately halophilic member of the family Balneolaceae.</title>
        <authorList>
            <person name="Liu Z.-W."/>
        </authorList>
    </citation>
    <scope>NUCLEOTIDE SEQUENCE [LARGE SCALE GENOMIC DNA]</scope>
    <source>
        <strain evidence="2 3">8A47</strain>
    </source>
</reference>
<dbReference type="InterPro" id="IPR002105">
    <property type="entry name" value="Dockerin_1_rpt"/>
</dbReference>
<dbReference type="PANTHER" id="PTHR41339:SF1">
    <property type="entry name" value="SECRETED PROTEIN"/>
    <property type="match status" value="1"/>
</dbReference>
<dbReference type="InterPro" id="IPR016134">
    <property type="entry name" value="Dockerin_dom"/>
</dbReference>
<dbReference type="SUPFAM" id="SSF51126">
    <property type="entry name" value="Pectin lyase-like"/>
    <property type="match status" value="5"/>
</dbReference>
<comment type="caution">
    <text evidence="2">The sequence shown here is derived from an EMBL/GenBank/DDBJ whole genome shotgun (WGS) entry which is preliminary data.</text>
</comment>